<comment type="caution">
    <text evidence="1">The sequence shown here is derived from an EMBL/GenBank/DDBJ whole genome shotgun (WGS) entry which is preliminary data.</text>
</comment>
<evidence type="ECO:0000313" key="2">
    <source>
        <dbReference type="Proteomes" id="UP000539111"/>
    </source>
</evidence>
<dbReference type="Proteomes" id="UP000539111">
    <property type="component" value="Unassembled WGS sequence"/>
</dbReference>
<dbReference type="InterPro" id="IPR052565">
    <property type="entry name" value="Glutaredoxin-like_YDR286C"/>
</dbReference>
<name>A0A7Z0D5Q7_9MICO</name>
<proteinExistence type="predicted"/>
<dbReference type="InterPro" id="IPR036249">
    <property type="entry name" value="Thioredoxin-like_sf"/>
</dbReference>
<sequence>MTRVELLTRPGCHLCDAARETVLREAAAAGIEVRETNIDDDAELTRRYGEEIPVVLIDGRVHTYWRVDAGRFRAALEGLDVSGGRA</sequence>
<accession>A0A7Z0D5Q7</accession>
<dbReference type="PANTHER" id="PTHR33558">
    <property type="entry name" value="GLUTAREDOXIN-LIKE PROTEIN C5ORF63 HOMOLOG"/>
    <property type="match status" value="1"/>
</dbReference>
<evidence type="ECO:0000313" key="1">
    <source>
        <dbReference type="EMBL" id="NYI69392.1"/>
    </source>
</evidence>
<gene>
    <name evidence="1" type="ORF">BJY26_003698</name>
</gene>
<reference evidence="1 2" key="1">
    <citation type="submission" date="2020-07" db="EMBL/GenBank/DDBJ databases">
        <title>Sequencing the genomes of 1000 actinobacteria strains.</title>
        <authorList>
            <person name="Klenk H.-P."/>
        </authorList>
    </citation>
    <scope>NUCLEOTIDE SEQUENCE [LARGE SCALE GENOMIC DNA]</scope>
    <source>
        <strain evidence="1 2">DSM 26341</strain>
    </source>
</reference>
<protein>
    <submittedName>
        <fullName evidence="1">Glutaredoxin</fullName>
    </submittedName>
</protein>
<dbReference type="PANTHER" id="PTHR33558:SF1">
    <property type="entry name" value="GLUTAREDOXIN-LIKE PROTEIN C5ORF63 HOMOLOG"/>
    <property type="match status" value="1"/>
</dbReference>
<dbReference type="SUPFAM" id="SSF52833">
    <property type="entry name" value="Thioredoxin-like"/>
    <property type="match status" value="1"/>
</dbReference>
<dbReference type="AlphaFoldDB" id="A0A7Z0D5Q7"/>
<organism evidence="1 2">
    <name type="scientific">Spelaeicoccus albus</name>
    <dbReference type="NCBI Taxonomy" id="1280376"/>
    <lineage>
        <taxon>Bacteria</taxon>
        <taxon>Bacillati</taxon>
        <taxon>Actinomycetota</taxon>
        <taxon>Actinomycetes</taxon>
        <taxon>Micrococcales</taxon>
        <taxon>Brevibacteriaceae</taxon>
        <taxon>Spelaeicoccus</taxon>
    </lineage>
</organism>
<dbReference type="InterPro" id="IPR008554">
    <property type="entry name" value="Glutaredoxin-like"/>
</dbReference>
<dbReference type="Gene3D" id="3.40.30.10">
    <property type="entry name" value="Glutaredoxin"/>
    <property type="match status" value="1"/>
</dbReference>
<keyword evidence="2" id="KW-1185">Reference proteome</keyword>
<dbReference type="RefSeq" id="WP_179429627.1">
    <property type="nucleotide sequence ID" value="NZ_JACBZP010000001.1"/>
</dbReference>
<dbReference type="Pfam" id="PF05768">
    <property type="entry name" value="Glrx-like"/>
    <property type="match status" value="1"/>
</dbReference>
<dbReference type="EMBL" id="JACBZP010000001">
    <property type="protein sequence ID" value="NYI69392.1"/>
    <property type="molecule type" value="Genomic_DNA"/>
</dbReference>